<feature type="non-terminal residue" evidence="5">
    <location>
        <position position="919"/>
    </location>
</feature>
<dbReference type="EMBL" id="AUZZ01005373">
    <property type="protein sequence ID" value="EQD49865.1"/>
    <property type="molecule type" value="Genomic_DNA"/>
</dbReference>
<reference evidence="5" key="1">
    <citation type="submission" date="2013-08" db="EMBL/GenBank/DDBJ databases">
        <authorList>
            <person name="Mendez C."/>
            <person name="Richter M."/>
            <person name="Ferrer M."/>
            <person name="Sanchez J."/>
        </authorList>
    </citation>
    <scope>NUCLEOTIDE SEQUENCE</scope>
</reference>
<dbReference type="Pfam" id="PF18741">
    <property type="entry name" value="MTES_1575"/>
    <property type="match status" value="1"/>
</dbReference>
<dbReference type="InterPro" id="IPR041677">
    <property type="entry name" value="DNA2/NAM7_AAA_11"/>
</dbReference>
<dbReference type="PANTHER" id="PTHR10887:SF495">
    <property type="entry name" value="HELICASE SENATAXIN ISOFORM X1-RELATED"/>
    <property type="match status" value="1"/>
</dbReference>
<dbReference type="InterPro" id="IPR049468">
    <property type="entry name" value="Restrct_endonuc-II-like_dom"/>
</dbReference>
<keyword evidence="5" id="KW-0378">Hydrolase</keyword>
<evidence type="ECO:0000259" key="4">
    <source>
        <dbReference type="Pfam" id="PF18741"/>
    </source>
</evidence>
<dbReference type="CDD" id="cd18808">
    <property type="entry name" value="SF1_C_Upf1"/>
    <property type="match status" value="1"/>
</dbReference>
<feature type="domain" description="Restriction endonuclease type II-like" evidence="4">
    <location>
        <begin position="687"/>
        <end position="786"/>
    </location>
</feature>
<keyword evidence="5" id="KW-0547">Nucleotide-binding</keyword>
<comment type="caution">
    <text evidence="5">The sequence shown here is derived from an EMBL/GenBank/DDBJ whole genome shotgun (WGS) entry which is preliminary data.</text>
</comment>
<dbReference type="InterPro" id="IPR045055">
    <property type="entry name" value="DNA2/NAM7-like"/>
</dbReference>
<reference evidence="5" key="2">
    <citation type="journal article" date="2014" name="ISME J.">
        <title>Microbial stratification in low pH oxic and suboxic macroscopic growths along an acid mine drainage.</title>
        <authorList>
            <person name="Mendez-Garcia C."/>
            <person name="Mesa V."/>
            <person name="Sprenger R.R."/>
            <person name="Richter M."/>
            <person name="Diez M.S."/>
            <person name="Solano J."/>
            <person name="Bargiela R."/>
            <person name="Golyshina O.V."/>
            <person name="Manteca A."/>
            <person name="Ramos J.L."/>
            <person name="Gallego J.R."/>
            <person name="Llorente I."/>
            <person name="Martins Dos Santos V.A."/>
            <person name="Jensen O.N."/>
            <person name="Pelaez A.I."/>
            <person name="Sanchez J."/>
            <person name="Ferrer M."/>
        </authorList>
    </citation>
    <scope>NUCLEOTIDE SEQUENCE</scope>
</reference>
<dbReference type="SUPFAM" id="SSF54534">
    <property type="entry name" value="FKBP-like"/>
    <property type="match status" value="1"/>
</dbReference>
<dbReference type="SUPFAM" id="SSF52540">
    <property type="entry name" value="P-loop containing nucleoside triphosphate hydrolases"/>
    <property type="match status" value="1"/>
</dbReference>
<feature type="domain" description="DNA2/NAM7 helicase-like C-terminal" evidence="3">
    <location>
        <begin position="452"/>
        <end position="638"/>
    </location>
</feature>
<proteinExistence type="predicted"/>
<evidence type="ECO:0000313" key="5">
    <source>
        <dbReference type="EMBL" id="EQD49865.1"/>
    </source>
</evidence>
<gene>
    <name evidence="5" type="ORF">B2A_07502</name>
</gene>
<dbReference type="InterPro" id="IPR036953">
    <property type="entry name" value="GreA/GreB_C_sf"/>
</dbReference>
<dbReference type="InterPro" id="IPR001437">
    <property type="entry name" value="Tscrpt_elong_fac_GreA/B_C"/>
</dbReference>
<dbReference type="InterPro" id="IPR041679">
    <property type="entry name" value="DNA2/NAM7-like_C"/>
</dbReference>
<keyword evidence="5" id="KW-0347">Helicase</keyword>
<sequence length="919" mass="103034">MAQATTFAADEDPLSVAEGFAAAKSELDDAWAAVAPAAAWNNFPGWDELADDALASATMARRILERLSAHARAGITLDTVFRAYTMEAEARSTLSRLACNESIRTMLGDLFDGAGTDLERLADTHAWGELVCSCQLPTGLTRALLSDDPWNTLAKARELFREIDTGSAEARTRLEGLSAFGAFNWDEWQRQVRGSQGRDRPSEIRLRLEVAIGSLEAVLPWSKYLSLRERACLEGMVEFVTAMEAGVIPSDRLASAFELSAYQSIGRTIYQSYPELSRFSGTSHERIRSDYRALDAEIISITGRDFASRIDRDKRVPDGQRGIAVGDFTEMHLLRREINKQRRHIPIRQLMKRAGRALQELKPCFMMGPLSVAQYLEQGALRFDLVVMDEASQLRPEESIGAIARGSQLVVVGDPKQLPPTSFFDRMLDAGDDEDEDETPAISGMESILDICQQLFTPVRSLRWHYRSHHESLIAFSNHHFYKNLIVFPSPYARNPGLGVKYRYVRGGSYKDRRNVPEAQRVVDAVLDHMIKRPDESLGVVTLNRTQRELIEELLDKKLKAFAEGAGYLAHWEAEGWPFFVKNLENVQGDERDVIFISTTFGKVPGTDKVRQNFGPISRPDGWRRLNVLFTRSKRRIELFTSMEPEDIVTDEGTPRGTKALRDYLDFAKRGVLVTTDQCDRDPDSDFEVSVANVVTSLGYAVKPQLGVAGFFLDMAVRNPDRPGEYLAGIECDGATYHSGFSVRDRDRIRQEILESLGWKGRIYRIWSTDWFYNPRRETVRLSAFLAERRRLSLAEGPEEEDVQDQDNTADDPAGTIAAAVIEELAEAITASTAEEDLFVEVGDRVTYCFADAPDDRHSVLIVDSESNAKMGIINEQTPVAQVLLGSSPGDVGQLEVTGQRSRQLHVLKIQRRDDERSS</sequence>
<dbReference type="SUPFAM" id="SSF52980">
    <property type="entry name" value="Restriction endonuclease-like"/>
    <property type="match status" value="1"/>
</dbReference>
<accession>T1B6L5</accession>
<dbReference type="GO" id="GO:0004386">
    <property type="term" value="F:helicase activity"/>
    <property type="evidence" value="ECO:0007669"/>
    <property type="project" value="UniProtKB-KW"/>
</dbReference>
<dbReference type="GO" id="GO:0003677">
    <property type="term" value="F:DNA binding"/>
    <property type="evidence" value="ECO:0007669"/>
    <property type="project" value="InterPro"/>
</dbReference>
<protein>
    <submittedName>
        <fullName evidence="5">Superfamily I DNA/RNA helicase</fullName>
    </submittedName>
</protein>
<dbReference type="AlphaFoldDB" id="T1B6L5"/>
<dbReference type="InterPro" id="IPR047187">
    <property type="entry name" value="SF1_C_Upf1"/>
</dbReference>
<evidence type="ECO:0000259" key="1">
    <source>
        <dbReference type="Pfam" id="PF01272"/>
    </source>
</evidence>
<dbReference type="InterPro" id="IPR011335">
    <property type="entry name" value="Restrct_endonuc-II-like"/>
</dbReference>
<feature type="domain" description="Transcription elongation factor GreA/GreB C-terminal" evidence="1">
    <location>
        <begin position="839"/>
        <end position="911"/>
    </location>
</feature>
<dbReference type="GO" id="GO:0032784">
    <property type="term" value="P:regulation of DNA-templated transcription elongation"/>
    <property type="evidence" value="ECO:0007669"/>
    <property type="project" value="InterPro"/>
</dbReference>
<dbReference type="InterPro" id="IPR027417">
    <property type="entry name" value="P-loop_NTPase"/>
</dbReference>
<name>T1B6L5_9ZZZZ</name>
<dbReference type="FunFam" id="3.40.960.10:FF:000002">
    <property type="entry name" value="DNA helicase related protein"/>
    <property type="match status" value="1"/>
</dbReference>
<dbReference type="Gene3D" id="3.10.50.30">
    <property type="entry name" value="Transcription elongation factor, GreA/GreB, C-terminal domain"/>
    <property type="match status" value="1"/>
</dbReference>
<feature type="domain" description="DNA2/NAM7 helicase helicase" evidence="2">
    <location>
        <begin position="375"/>
        <end position="422"/>
    </location>
</feature>
<organism evidence="5">
    <name type="scientific">mine drainage metagenome</name>
    <dbReference type="NCBI Taxonomy" id="410659"/>
    <lineage>
        <taxon>unclassified sequences</taxon>
        <taxon>metagenomes</taxon>
        <taxon>ecological metagenomes</taxon>
    </lineage>
</organism>
<dbReference type="Pfam" id="PF13087">
    <property type="entry name" value="AAA_12"/>
    <property type="match status" value="1"/>
</dbReference>
<dbReference type="Gene3D" id="3.40.50.300">
    <property type="entry name" value="P-loop containing nucleotide triphosphate hydrolases"/>
    <property type="match status" value="2"/>
</dbReference>
<dbReference type="Pfam" id="PF01272">
    <property type="entry name" value="GreA_GreB"/>
    <property type="match status" value="1"/>
</dbReference>
<evidence type="ECO:0000259" key="3">
    <source>
        <dbReference type="Pfam" id="PF13087"/>
    </source>
</evidence>
<dbReference type="Pfam" id="PF13086">
    <property type="entry name" value="AAA_11"/>
    <property type="match status" value="1"/>
</dbReference>
<dbReference type="Gene3D" id="3.40.960.10">
    <property type="entry name" value="VSR Endonuclease"/>
    <property type="match status" value="1"/>
</dbReference>
<keyword evidence="5" id="KW-0067">ATP-binding</keyword>
<dbReference type="PANTHER" id="PTHR10887">
    <property type="entry name" value="DNA2/NAM7 HELICASE FAMILY"/>
    <property type="match status" value="1"/>
</dbReference>
<evidence type="ECO:0000259" key="2">
    <source>
        <dbReference type="Pfam" id="PF13086"/>
    </source>
</evidence>